<evidence type="ECO:0000313" key="2">
    <source>
        <dbReference type="EMBL" id="CAI4214379.1"/>
    </source>
</evidence>
<keyword evidence="3" id="KW-1185">Reference proteome</keyword>
<organism evidence="2 3">
    <name type="scientific">Parascedosporium putredinis</name>
    <dbReference type="NCBI Taxonomy" id="1442378"/>
    <lineage>
        <taxon>Eukaryota</taxon>
        <taxon>Fungi</taxon>
        <taxon>Dikarya</taxon>
        <taxon>Ascomycota</taxon>
        <taxon>Pezizomycotina</taxon>
        <taxon>Sordariomycetes</taxon>
        <taxon>Hypocreomycetidae</taxon>
        <taxon>Microascales</taxon>
        <taxon>Microascaceae</taxon>
        <taxon>Parascedosporium</taxon>
    </lineage>
</organism>
<gene>
    <name evidence="2" type="ORF">PPNO1_LOCUS4107</name>
</gene>
<dbReference type="EMBL" id="CALLCH030000011">
    <property type="protein sequence ID" value="CAI4214379.1"/>
    <property type="molecule type" value="Genomic_DNA"/>
</dbReference>
<reference evidence="2" key="1">
    <citation type="submission" date="2022-11" db="EMBL/GenBank/DDBJ databases">
        <authorList>
            <person name="Scott C."/>
            <person name="Bruce N."/>
        </authorList>
    </citation>
    <scope>NUCLEOTIDE SEQUENCE</scope>
</reference>
<proteinExistence type="predicted"/>
<protein>
    <submittedName>
        <fullName evidence="2">Uncharacterized protein</fullName>
    </submittedName>
</protein>
<evidence type="ECO:0000313" key="3">
    <source>
        <dbReference type="Proteomes" id="UP000838763"/>
    </source>
</evidence>
<sequence length="289" mass="31774">MYLPSRSGGLRFLGVFCLLASLITSTLASPVVTQRSSSVTPSSPKPRKKCYDRHRNFRTVSSIYNLTVYPNQLPIIGLGGLGVPPGLFHPNVTGRVDPVGSFEGFEHSIEYFFALAPMPFGNPAKAAITSYKIVEFSSGCPEVAASVVYLYCNVVDPGTPHHGKALAPLRQVAFWKFDDEGAVINQSIQSICAVTQATCRGANQQWSSIEECISVLSQKDYGRYQNAWGDNIVCRTIHIVLTQLRPEVHCPHVGPTGGGKCIQHEYPDNYFNDVELYDEPVGDTFMCDY</sequence>
<accession>A0A9P1H1W2</accession>
<name>A0A9P1H1W2_9PEZI</name>
<comment type="caution">
    <text evidence="2">The sequence shown here is derived from an EMBL/GenBank/DDBJ whole genome shotgun (WGS) entry which is preliminary data.</text>
</comment>
<evidence type="ECO:0000256" key="1">
    <source>
        <dbReference type="SAM" id="SignalP"/>
    </source>
</evidence>
<feature type="chain" id="PRO_5040115674" evidence="1">
    <location>
        <begin position="29"/>
        <end position="289"/>
    </location>
</feature>
<dbReference type="AlphaFoldDB" id="A0A9P1H1W2"/>
<dbReference type="OrthoDB" id="10010954at2759"/>
<keyword evidence="1" id="KW-0732">Signal</keyword>
<dbReference type="Proteomes" id="UP000838763">
    <property type="component" value="Unassembled WGS sequence"/>
</dbReference>
<feature type="signal peptide" evidence="1">
    <location>
        <begin position="1"/>
        <end position="28"/>
    </location>
</feature>